<accession>A0AAJ8E1A5</accession>
<dbReference type="KEGG" id="ang:An01g07690"/>
<dbReference type="AlphaFoldDB" id="A0AAJ8E1A5"/>
<reference evidence="1" key="2">
    <citation type="submission" date="2025-08" db="UniProtKB">
        <authorList>
            <consortium name="RefSeq"/>
        </authorList>
    </citation>
    <scope>IDENTIFICATION</scope>
</reference>
<organism evidence="1">
    <name type="scientific">Aspergillus niger</name>
    <dbReference type="NCBI Taxonomy" id="5061"/>
    <lineage>
        <taxon>Eukaryota</taxon>
        <taxon>Fungi</taxon>
        <taxon>Dikarya</taxon>
        <taxon>Ascomycota</taxon>
        <taxon>Pezizomycotina</taxon>
        <taxon>Eurotiomycetes</taxon>
        <taxon>Eurotiomycetidae</taxon>
        <taxon>Eurotiales</taxon>
        <taxon>Aspergillaceae</taxon>
        <taxon>Aspergillus</taxon>
        <taxon>Aspergillus subgen. Circumdati</taxon>
    </lineage>
</organism>
<protein>
    <submittedName>
        <fullName evidence="1">Uncharacterized protein</fullName>
    </submittedName>
</protein>
<reference evidence="1" key="1">
    <citation type="submission" date="2025-02" db="EMBL/GenBank/DDBJ databases">
        <authorList>
            <consortium name="NCBI Genome Project"/>
        </authorList>
    </citation>
    <scope>NUCLEOTIDE SEQUENCE</scope>
</reference>
<dbReference type="VEuPathDB" id="FungiDB:An01g07690"/>
<dbReference type="RefSeq" id="XP_059603229.1">
    <property type="nucleotide sequence ID" value="XM_059749517.1"/>
</dbReference>
<evidence type="ECO:0000313" key="1">
    <source>
        <dbReference type="RefSeq" id="XP_059603229.1"/>
    </source>
</evidence>
<dbReference type="GeneID" id="84590005"/>
<gene>
    <name evidence="1" type="ORF">An01g07690</name>
</gene>
<sequence length="251" mass="27931">MEKNDGEQGIGKEERKEGGFILQEIVPQDPRVTRRKISFGQFEKERSASRMTVAILIDDPNHHVSHLRNNMRKPTKLHFITRMRPVIDVVRDAHHPACVSLSWLFSRSTATMNNMGSMGKLANSSHGRDQYQGCSRHLRSGSVVKLGVGLHYCCTNLSGNHRYSTVLIACRISIYILSLPAAEEHKQAIPCWRTRHAAIPSRCDTGGQPGRQGNVAYRQIPAVQGPFAIFATIANWVMGFPTVEGQHGPLG</sequence>
<proteinExistence type="predicted"/>
<name>A0AAJ8E1A5_ASPNG</name>